<name>A0A9W8A4J6_9FUNG</name>
<feature type="region of interest" description="Disordered" evidence="1">
    <location>
        <begin position="194"/>
        <end position="231"/>
    </location>
</feature>
<sequence>MYGSQVLDNNKAQNPSDQIQQQQRLMMLQRQLMSMMSAGNSGNSNSNNISNKQQATGAIPNNNIANTDSQLALLRNAYLNQLFSSTSQNSGATLARNASTSTKSPSVASTSSQTSSNSNTNNTANSNNPINTQFQQQQHQFMVNSNLAADNSSNEQQQRQHYLQFISNFSAANGGVNGQQHGLYRRHSTPVATAANTSGTTSASLGPGGLDQTASTSSFMSPMGSVDPVIPRRASSNFVPRRNISNSSNGNTTSAISLGGGIATSSLSENNSNNNDGNVAFPASKRHKSVTPNNTAGSAAASSTGAAGGGGGGIFGAAAAGPINSVSNTSATGNISNCSLFLANCAGEPSKTLLASMVDFDKLIQNPFLINSICLEDLSAAFGKPTGDSGNADSDRDSRNGRNGLNEGSPIKKIKSEFDDKPPLSSSSSTPDKKARSLVNDNTNNSSSATAEGAVISKKSAKNPCRFPSANPIVSALQRQIGLLSQGVVLVRQQQQQQQRQSSSTPVPLVVPSQNNSNGQFQRFINSSSGGTELLRRASGTPLSNATSSTTPTPSSLVPGVVGGIKRKDR</sequence>
<feature type="compositionally biased region" description="Low complexity" evidence="1">
    <location>
        <begin position="267"/>
        <end position="278"/>
    </location>
</feature>
<feature type="compositionally biased region" description="Low complexity" evidence="1">
    <location>
        <begin position="194"/>
        <end position="204"/>
    </location>
</feature>
<evidence type="ECO:0000256" key="1">
    <source>
        <dbReference type="SAM" id="MobiDB-lite"/>
    </source>
</evidence>
<feature type="region of interest" description="Disordered" evidence="1">
    <location>
        <begin position="497"/>
        <end position="570"/>
    </location>
</feature>
<dbReference type="AlphaFoldDB" id="A0A9W8A4J6"/>
<dbReference type="EMBL" id="JANBPU010000053">
    <property type="protein sequence ID" value="KAJ1918094.1"/>
    <property type="molecule type" value="Genomic_DNA"/>
</dbReference>
<feature type="compositionally biased region" description="Low complexity" evidence="1">
    <location>
        <begin position="442"/>
        <end position="451"/>
    </location>
</feature>
<feature type="region of interest" description="Disordered" evidence="1">
    <location>
        <begin position="1"/>
        <end position="20"/>
    </location>
</feature>
<feature type="compositionally biased region" description="Polar residues" evidence="1">
    <location>
        <begin position="514"/>
        <end position="531"/>
    </location>
</feature>
<feature type="compositionally biased region" description="Low complexity" evidence="1">
    <location>
        <begin position="547"/>
        <end position="560"/>
    </location>
</feature>
<gene>
    <name evidence="2" type="ORF">H4219_002815</name>
</gene>
<reference evidence="2" key="1">
    <citation type="submission" date="2022-07" db="EMBL/GenBank/DDBJ databases">
        <title>Phylogenomic reconstructions and comparative analyses of Kickxellomycotina fungi.</title>
        <authorList>
            <person name="Reynolds N.K."/>
            <person name="Stajich J.E."/>
            <person name="Barry K."/>
            <person name="Grigoriev I.V."/>
            <person name="Crous P."/>
            <person name="Smith M.E."/>
        </authorList>
    </citation>
    <scope>NUCLEOTIDE SEQUENCE</scope>
    <source>
        <strain evidence="2">NBRC 100468</strain>
    </source>
</reference>
<keyword evidence="3" id="KW-1185">Reference proteome</keyword>
<feature type="region of interest" description="Disordered" evidence="1">
    <location>
        <begin position="267"/>
        <end position="303"/>
    </location>
</feature>
<protein>
    <submittedName>
        <fullName evidence="2">Uncharacterized protein</fullName>
    </submittedName>
</protein>
<feature type="compositionally biased region" description="Low complexity" evidence="1">
    <location>
        <begin position="497"/>
        <end position="513"/>
    </location>
</feature>
<feature type="compositionally biased region" description="Low complexity" evidence="1">
    <location>
        <begin position="99"/>
        <end position="130"/>
    </location>
</feature>
<feature type="compositionally biased region" description="Polar residues" evidence="1">
    <location>
        <begin position="1"/>
        <end position="19"/>
    </location>
</feature>
<dbReference type="Proteomes" id="UP001150538">
    <property type="component" value="Unassembled WGS sequence"/>
</dbReference>
<feature type="region of interest" description="Disordered" evidence="1">
    <location>
        <begin position="94"/>
        <end position="130"/>
    </location>
</feature>
<comment type="caution">
    <text evidence="2">The sequence shown here is derived from an EMBL/GenBank/DDBJ whole genome shotgun (WGS) entry which is preliminary data.</text>
</comment>
<evidence type="ECO:0000313" key="2">
    <source>
        <dbReference type="EMBL" id="KAJ1918094.1"/>
    </source>
</evidence>
<proteinExistence type="predicted"/>
<feature type="region of interest" description="Disordered" evidence="1">
    <location>
        <begin position="384"/>
        <end position="454"/>
    </location>
</feature>
<organism evidence="2 3">
    <name type="scientific">Mycoemilia scoparia</name>
    <dbReference type="NCBI Taxonomy" id="417184"/>
    <lineage>
        <taxon>Eukaryota</taxon>
        <taxon>Fungi</taxon>
        <taxon>Fungi incertae sedis</taxon>
        <taxon>Zoopagomycota</taxon>
        <taxon>Kickxellomycotina</taxon>
        <taxon>Kickxellomycetes</taxon>
        <taxon>Kickxellales</taxon>
        <taxon>Kickxellaceae</taxon>
        <taxon>Mycoemilia</taxon>
    </lineage>
</organism>
<evidence type="ECO:0000313" key="3">
    <source>
        <dbReference type="Proteomes" id="UP001150538"/>
    </source>
</evidence>
<accession>A0A9W8A4J6</accession>